<dbReference type="RefSeq" id="WP_058031308.1">
    <property type="nucleotide sequence ID" value="NZ_CP013187.1"/>
</dbReference>
<keyword evidence="1" id="KW-0732">Signal</keyword>
<evidence type="ECO:0000313" key="2">
    <source>
        <dbReference type="EMBL" id="ALO43662.1"/>
    </source>
</evidence>
<organism evidence="2 3">
    <name type="scientific">Pseudoalteromonas phenolica</name>
    <dbReference type="NCBI Taxonomy" id="161398"/>
    <lineage>
        <taxon>Bacteria</taxon>
        <taxon>Pseudomonadati</taxon>
        <taxon>Pseudomonadota</taxon>
        <taxon>Gammaproteobacteria</taxon>
        <taxon>Alteromonadales</taxon>
        <taxon>Pseudoalteromonadaceae</taxon>
        <taxon>Pseudoalteromonas</taxon>
    </lineage>
</organism>
<proteinExistence type="predicted"/>
<feature type="signal peptide" evidence="1">
    <location>
        <begin position="1"/>
        <end position="20"/>
    </location>
</feature>
<dbReference type="EMBL" id="CP013187">
    <property type="protein sequence ID" value="ALO43662.1"/>
    <property type="molecule type" value="Genomic_DNA"/>
</dbReference>
<protein>
    <submittedName>
        <fullName evidence="2">Uncharacterized protein</fullName>
    </submittedName>
</protein>
<evidence type="ECO:0000313" key="3">
    <source>
        <dbReference type="Proteomes" id="UP000061457"/>
    </source>
</evidence>
<keyword evidence="3" id="KW-1185">Reference proteome</keyword>
<gene>
    <name evidence="2" type="ORF">PP2015_3184</name>
</gene>
<name>A0A0S2K6G9_9GAMM</name>
<dbReference type="KEGG" id="pphe:PP2015_3184"/>
<dbReference type="OrthoDB" id="5290473at2"/>
<dbReference type="AlphaFoldDB" id="A0A0S2K6G9"/>
<sequence>MKLQIFAGLSLLVSSFMAIGQDNDTKLILCKDCSYSESKKLAKKYAPPSQCYNSNLNGSLTSGTQTCHSSSRKVIIADVNGNNHHAFTVRHYNQGTAWLELAIESARLNTTDYEAIRRVNITADNLEKLASELENELKGAPLTGRGFVIHSSQHQGFSSDSQNAGSCPAYISDAFDAVYDGKTATRLSEAVNKKINRESKAPTKAFMVKSMNGDGFSVEVSGVSYSGSWKDVVRVFNTEIDWERRNPDAPASDIPDYKVVYGLTWNDRWGVIEVDVNPFLTVLGGVSLSGYGKAGKIQSLAPCVEREFDKYLRNKVTQSNNTSSGGDGWDNQECEKLYYWKDGTLAFTTVVPCQANN</sequence>
<accession>A0A0S2K6G9</accession>
<reference evidence="2 3" key="1">
    <citation type="submission" date="2015-11" db="EMBL/GenBank/DDBJ databases">
        <authorList>
            <person name="Zhang Y."/>
            <person name="Guo Z."/>
        </authorList>
    </citation>
    <scope>NUCLEOTIDE SEQUENCE [LARGE SCALE GENOMIC DNA]</scope>
    <source>
        <strain evidence="2 3">KCTC 12086</strain>
    </source>
</reference>
<feature type="chain" id="PRO_5006601117" evidence="1">
    <location>
        <begin position="21"/>
        <end position="357"/>
    </location>
</feature>
<dbReference type="PATRIC" id="fig|161398.10.peg.3246"/>
<evidence type="ECO:0000256" key="1">
    <source>
        <dbReference type="SAM" id="SignalP"/>
    </source>
</evidence>
<dbReference type="Proteomes" id="UP000061457">
    <property type="component" value="Chromosome I"/>
</dbReference>